<evidence type="ECO:0000256" key="2">
    <source>
        <dbReference type="ARBA" id="ARBA00011074"/>
    </source>
</evidence>
<evidence type="ECO:0000256" key="11">
    <source>
        <dbReference type="SAM" id="MobiDB-lite"/>
    </source>
</evidence>
<organism evidence="13">
    <name type="scientific">Mantoniella antarctica</name>
    <dbReference type="NCBI Taxonomy" id="81844"/>
    <lineage>
        <taxon>Eukaryota</taxon>
        <taxon>Viridiplantae</taxon>
        <taxon>Chlorophyta</taxon>
        <taxon>Mamiellophyceae</taxon>
        <taxon>Mamiellales</taxon>
        <taxon>Mamiellaceae</taxon>
        <taxon>Mantoniella</taxon>
    </lineage>
</organism>
<keyword evidence="5" id="KW-0833">Ubl conjugation pathway</keyword>
<dbReference type="InterPro" id="IPR039785">
    <property type="entry name" value="MINY3/4"/>
</dbReference>
<evidence type="ECO:0000256" key="9">
    <source>
        <dbReference type="ARBA" id="ARBA00039781"/>
    </source>
</evidence>
<reference evidence="13" key="1">
    <citation type="submission" date="2021-01" db="EMBL/GenBank/DDBJ databases">
        <authorList>
            <person name="Corre E."/>
            <person name="Pelletier E."/>
            <person name="Niang G."/>
            <person name="Scheremetjew M."/>
            <person name="Finn R."/>
            <person name="Kale V."/>
            <person name="Holt S."/>
            <person name="Cochrane G."/>
            <person name="Meng A."/>
            <person name="Brown T."/>
            <person name="Cohen L."/>
        </authorList>
    </citation>
    <scope>NUCLEOTIDE SEQUENCE</scope>
    <source>
        <strain evidence="13">SL-175</strain>
    </source>
</reference>
<dbReference type="Pfam" id="PF26038">
    <property type="entry name" value="Dimer_MINDY4_N"/>
    <property type="match status" value="1"/>
</dbReference>
<dbReference type="InterPro" id="IPR025257">
    <property type="entry name" value="MINDY-3/4_CD"/>
</dbReference>
<evidence type="ECO:0000256" key="7">
    <source>
        <dbReference type="ARBA" id="ARBA00022807"/>
    </source>
</evidence>
<dbReference type="GO" id="GO:1990380">
    <property type="term" value="F:K48-linked deubiquitinase activity"/>
    <property type="evidence" value="ECO:0007669"/>
    <property type="project" value="InterPro"/>
</dbReference>
<dbReference type="EMBL" id="HBFC01013272">
    <property type="protein sequence ID" value="CAD8705069.1"/>
    <property type="molecule type" value="Transcribed_RNA"/>
</dbReference>
<feature type="region of interest" description="Disordered" evidence="11">
    <location>
        <begin position="235"/>
        <end position="262"/>
    </location>
</feature>
<name>A0A7S0SG66_9CHLO</name>
<feature type="region of interest" description="Disordered" evidence="11">
    <location>
        <begin position="96"/>
        <end position="141"/>
    </location>
</feature>
<dbReference type="PANTHER" id="PTHR12473:SF8">
    <property type="entry name" value="UBIQUITIN CARBOXYL-TERMINAL HYDROLASE MINDY-4-RELATED"/>
    <property type="match status" value="1"/>
</dbReference>
<dbReference type="GO" id="GO:0004843">
    <property type="term" value="F:cysteine-type deubiquitinase activity"/>
    <property type="evidence" value="ECO:0007669"/>
    <property type="project" value="UniProtKB-EC"/>
</dbReference>
<dbReference type="EC" id="3.4.19.12" evidence="3"/>
<keyword evidence="6" id="KW-0378">Hydrolase</keyword>
<gene>
    <name evidence="13" type="ORF">MANT1106_LOCUS7751</name>
</gene>
<keyword evidence="4" id="KW-0645">Protease</keyword>
<dbReference type="Pfam" id="PF13898">
    <property type="entry name" value="MINDY-3_4_CD"/>
    <property type="match status" value="1"/>
</dbReference>
<evidence type="ECO:0000256" key="4">
    <source>
        <dbReference type="ARBA" id="ARBA00022670"/>
    </source>
</evidence>
<feature type="domain" description="Deubiquitinating enzyme MINDY-3/4 conserved" evidence="12">
    <location>
        <begin position="282"/>
        <end position="580"/>
    </location>
</feature>
<feature type="compositionally biased region" description="Low complexity" evidence="11">
    <location>
        <begin position="241"/>
        <end position="251"/>
    </location>
</feature>
<dbReference type="GO" id="GO:0006508">
    <property type="term" value="P:proteolysis"/>
    <property type="evidence" value="ECO:0007669"/>
    <property type="project" value="UniProtKB-KW"/>
</dbReference>
<dbReference type="PANTHER" id="PTHR12473">
    <property type="entry name" value="UBIQUITIN CARBOXYL-TERMINAL HYDROLASE MINDY-4-RELATED"/>
    <property type="match status" value="1"/>
</dbReference>
<dbReference type="GO" id="GO:0071108">
    <property type="term" value="P:protein K48-linked deubiquitination"/>
    <property type="evidence" value="ECO:0007669"/>
    <property type="project" value="InterPro"/>
</dbReference>
<evidence type="ECO:0000259" key="12">
    <source>
        <dbReference type="SMART" id="SM01174"/>
    </source>
</evidence>
<evidence type="ECO:0000256" key="5">
    <source>
        <dbReference type="ARBA" id="ARBA00022786"/>
    </source>
</evidence>
<feature type="region of interest" description="Disordered" evidence="11">
    <location>
        <begin position="572"/>
        <end position="604"/>
    </location>
</feature>
<accession>A0A7S0SG66</accession>
<feature type="compositionally biased region" description="Low complexity" evidence="11">
    <location>
        <begin position="119"/>
        <end position="141"/>
    </location>
</feature>
<evidence type="ECO:0000256" key="1">
    <source>
        <dbReference type="ARBA" id="ARBA00000707"/>
    </source>
</evidence>
<comment type="catalytic activity">
    <reaction evidence="1">
        <text>Thiol-dependent hydrolysis of ester, thioester, amide, peptide and isopeptide bonds formed by the C-terminal Gly of ubiquitin (a 76-residue protein attached to proteins as an intracellular targeting signal).</text>
        <dbReference type="EC" id="3.4.19.12"/>
    </reaction>
</comment>
<evidence type="ECO:0000256" key="3">
    <source>
        <dbReference type="ARBA" id="ARBA00012759"/>
    </source>
</evidence>
<comment type="similarity">
    <text evidence="2">Belongs to the MINDY deubiquitinase family. FAM188 subfamily.</text>
</comment>
<evidence type="ECO:0000256" key="10">
    <source>
        <dbReference type="ARBA" id="ARBA00041360"/>
    </source>
</evidence>
<keyword evidence="7" id="KW-0788">Thiol protease</keyword>
<dbReference type="AlphaFoldDB" id="A0A7S0SG66"/>
<evidence type="ECO:0000313" key="13">
    <source>
        <dbReference type="EMBL" id="CAD8705069.1"/>
    </source>
</evidence>
<comment type="function">
    <text evidence="8">Probable hydrolase that can remove 'Lys-48'-linked conjugated ubiquitin from proteins.</text>
</comment>
<proteinExistence type="inferred from homology"/>
<protein>
    <recommendedName>
        <fullName evidence="9">Probable ubiquitin carboxyl-terminal hydrolase MINDY-4</fullName>
        <ecNumber evidence="3">3.4.19.12</ecNumber>
    </recommendedName>
    <alternativeName>
        <fullName evidence="10">Probable deubiquitinating enzyme MINDY-4</fullName>
    </alternativeName>
</protein>
<evidence type="ECO:0000256" key="6">
    <source>
        <dbReference type="ARBA" id="ARBA00022801"/>
    </source>
</evidence>
<evidence type="ECO:0000256" key="8">
    <source>
        <dbReference type="ARBA" id="ARBA00037630"/>
    </source>
</evidence>
<dbReference type="InterPro" id="IPR059022">
    <property type="entry name" value="MINDY4_N"/>
</dbReference>
<sequence>MSTGLQPSLAESISEGLVREYLFRHKLADTIAAFEGERPRDDRSITNCNALRKHLGPGVEKAAAKAKKLSKPEESLPPTLELTVRYLLAKVAAAPTPMPMPAPALTPQRVRVDDDELARTSGPGSTSRSRSTRMPDSSSFTAAAVPATAAAHAFATSPPPRTIIRPLSPFSSAAATRPTTLHRPEPPALDVDDGVVETEFQRPLSRVNLSNGSGGGGVEMDVEDFDDDVEEHFAQRDTAHRSSSAVSATPSRAPPTAPMRGAGAGHFVGSVRLSTSDAASLKELLFAKQGGRQPASWVQGFFFSQHPGVEYGLVQSAGGPCGVLAAVQAHVLKHLVGKTGGHPTRISPEQQRAALCKALSGAIWQARGDKTAVSVATCVGGDGLTFDELLRSVRFHAAGSAEEVEAMVADCAGQWGEVRGQGVCLFLLSLLVTRGVTKIRGDMDEPGSSLLGAYGYCTQDLVNLVLVGRAHSNVFNREIVLDEHTTLRGVPGPSALGFLTLFEWYKNVEVGSFFKAPACPVWVVCCESHFSCIFAEDGRAAARGALPTNVYYYDGLANQDAPIKLTLRAGGDQDAVGSGGDQGALRSRDPKPWTLNPKPLILTP</sequence>
<dbReference type="SMART" id="SM01174">
    <property type="entry name" value="DUF4205"/>
    <property type="match status" value="1"/>
</dbReference>